<sequence>MPATSTNGVVRAPAGQYFAPTTSASAETAKHQHQHRHQRRTAHPPSPRDDGTHHRHAPNVASPAREREVPNSDSSDGMLGEDDIGGQPPAKRRKLSQTHSHPSGKQSTLDAFLASTQLEPPTKIVRREPHGRLQQTVNGVRRTLVADEDELLRPSRKPERAQAVAGAAPPRPSNSPAPPPQPSTPATVQPQQKQEEKRSLRSRDEGPRLKSELAVYFPHYEDIIFDVPKEQDFVTTDTLLYITDDAKKEDSSPAKSSKASSHARKPSVNGAAGPPATPQRSLSTQFNGSPSLNLDFVSNNLPDNPQDPLTDDYFLKSHKRAERKEKQLRNIERERAMHEKVQLDRLLDGLLGHDWLRVLGITGVTETEAKKYEPKRDYFIAEVQALVDKFKQWKDQEKKLRLVKEAAQAAKDAEDEEGNTTEGSVEPPSSDLNASAARQLQQETVNALRPKASGKGKDRAHASGYASTSHSATPATPAPIKLMLPPAPPSPELPITSFYAKPHLRDAALSKTRHGRNVTAFGLPLPEMEEKEFELPSEYITQDALRASARERRRRKRESAANSYVPADILRVNTRNDGTCFASRIGYVPTRPKGSAYGNEIHCDPTFGLYMAKHLAHELDTSIMIYSSFQNLLETDLHKALLLGFSMTDPENIWEIVPGREQQDPIDHTGPWSAIRISVGDIEGIKRLYPVQLW</sequence>
<dbReference type="GeneID" id="19341593"/>
<feature type="compositionally biased region" description="Basic and acidic residues" evidence="2">
    <location>
        <begin position="193"/>
        <end position="211"/>
    </location>
</feature>
<dbReference type="InterPro" id="IPR038988">
    <property type="entry name" value="Sas4"/>
</dbReference>
<evidence type="ECO:0000256" key="2">
    <source>
        <dbReference type="SAM" id="MobiDB-lite"/>
    </source>
</evidence>
<dbReference type="PANTHER" id="PTHR38422:SF1">
    <property type="entry name" value="SOMETHING ABOUT SILENCING PROTEIN 4"/>
    <property type="match status" value="1"/>
</dbReference>
<feature type="region of interest" description="Disordered" evidence="2">
    <location>
        <begin position="246"/>
        <end position="302"/>
    </location>
</feature>
<organism evidence="4 5">
    <name type="scientific">Pseudocercospora fijiensis (strain CIRAD86)</name>
    <name type="common">Black leaf streak disease fungus</name>
    <name type="synonym">Mycosphaerella fijiensis</name>
    <dbReference type="NCBI Taxonomy" id="383855"/>
    <lineage>
        <taxon>Eukaryota</taxon>
        <taxon>Fungi</taxon>
        <taxon>Dikarya</taxon>
        <taxon>Ascomycota</taxon>
        <taxon>Pezizomycotina</taxon>
        <taxon>Dothideomycetes</taxon>
        <taxon>Dothideomycetidae</taxon>
        <taxon>Mycosphaerellales</taxon>
        <taxon>Mycosphaerellaceae</taxon>
        <taxon>Pseudocercospora</taxon>
    </lineage>
</organism>
<dbReference type="GO" id="GO:0004402">
    <property type="term" value="F:histone acetyltransferase activity"/>
    <property type="evidence" value="ECO:0007669"/>
    <property type="project" value="TreeGrafter"/>
</dbReference>
<name>M3APS3_PSEFD</name>
<feature type="compositionally biased region" description="Polar residues" evidence="2">
    <location>
        <begin position="278"/>
        <end position="302"/>
    </location>
</feature>
<reference evidence="4 5" key="1">
    <citation type="journal article" date="2012" name="PLoS Pathog.">
        <title>Diverse lifestyles and strategies of plant pathogenesis encoded in the genomes of eighteen Dothideomycetes fungi.</title>
        <authorList>
            <person name="Ohm R.A."/>
            <person name="Feau N."/>
            <person name="Henrissat B."/>
            <person name="Schoch C.L."/>
            <person name="Horwitz B.A."/>
            <person name="Barry K.W."/>
            <person name="Condon B.J."/>
            <person name="Copeland A.C."/>
            <person name="Dhillon B."/>
            <person name="Glaser F."/>
            <person name="Hesse C.N."/>
            <person name="Kosti I."/>
            <person name="LaButti K."/>
            <person name="Lindquist E.A."/>
            <person name="Lucas S."/>
            <person name="Salamov A.A."/>
            <person name="Bradshaw R.E."/>
            <person name="Ciuffetti L."/>
            <person name="Hamelin R.C."/>
            <person name="Kema G.H.J."/>
            <person name="Lawrence C."/>
            <person name="Scott J.A."/>
            <person name="Spatafora J.W."/>
            <person name="Turgeon B.G."/>
            <person name="de Wit P.J.G.M."/>
            <person name="Zhong S."/>
            <person name="Goodwin S.B."/>
            <person name="Grigoriev I.V."/>
        </authorList>
    </citation>
    <scope>NUCLEOTIDE SEQUENCE [LARGE SCALE GENOMIC DNA]</scope>
    <source>
        <strain evidence="4 5">CIRAD86</strain>
    </source>
</reference>
<accession>M3APS3</accession>
<feature type="compositionally biased region" description="Basic and acidic residues" evidence="2">
    <location>
        <begin position="151"/>
        <end position="160"/>
    </location>
</feature>
<dbReference type="PANTHER" id="PTHR38422">
    <property type="entry name" value="SOMETHING ABOUT SILENCING PROTEIN 4"/>
    <property type="match status" value="1"/>
</dbReference>
<protein>
    <recommendedName>
        <fullName evidence="3">Something about silencing protein 4 domain-containing protein</fullName>
    </recommendedName>
</protein>
<feature type="coiled-coil region" evidence="1">
    <location>
        <begin position="314"/>
        <end position="341"/>
    </location>
</feature>
<feature type="region of interest" description="Disordered" evidence="2">
    <location>
        <begin position="1"/>
        <end position="211"/>
    </location>
</feature>
<feature type="compositionally biased region" description="Polar residues" evidence="2">
    <location>
        <begin position="97"/>
        <end position="119"/>
    </location>
</feature>
<dbReference type="VEuPathDB" id="FungiDB:MYCFIDRAFT_79481"/>
<feature type="domain" description="Something about silencing protein 4" evidence="3">
    <location>
        <begin position="307"/>
        <end position="401"/>
    </location>
</feature>
<evidence type="ECO:0000313" key="4">
    <source>
        <dbReference type="EMBL" id="EME79447.1"/>
    </source>
</evidence>
<dbReference type="KEGG" id="pfj:MYCFIDRAFT_79481"/>
<proteinExistence type="predicted"/>
<keyword evidence="1" id="KW-0175">Coiled coil</keyword>
<dbReference type="GO" id="GO:0033255">
    <property type="term" value="C:SAS acetyltransferase complex"/>
    <property type="evidence" value="ECO:0007669"/>
    <property type="project" value="InterPro"/>
</dbReference>
<dbReference type="OrthoDB" id="1938992at2759"/>
<dbReference type="AlphaFoldDB" id="M3APS3"/>
<feature type="compositionally biased region" description="Pro residues" evidence="2">
    <location>
        <begin position="169"/>
        <end position="183"/>
    </location>
</feature>
<dbReference type="Pfam" id="PF15460">
    <property type="entry name" value="SAS4"/>
    <property type="match status" value="1"/>
</dbReference>
<evidence type="ECO:0000256" key="1">
    <source>
        <dbReference type="SAM" id="Coils"/>
    </source>
</evidence>
<dbReference type="InterPro" id="IPR029184">
    <property type="entry name" value="Sas4_dom"/>
</dbReference>
<dbReference type="HOGENOM" id="CLU_011914_2_0_1"/>
<feature type="region of interest" description="Disordered" evidence="2">
    <location>
        <begin position="409"/>
        <end position="488"/>
    </location>
</feature>
<feature type="compositionally biased region" description="Polar residues" evidence="2">
    <location>
        <begin position="430"/>
        <end position="445"/>
    </location>
</feature>
<evidence type="ECO:0000313" key="5">
    <source>
        <dbReference type="Proteomes" id="UP000016932"/>
    </source>
</evidence>
<gene>
    <name evidence="4" type="ORF">MYCFIDRAFT_79481</name>
</gene>
<feature type="compositionally biased region" description="Polar residues" evidence="2">
    <location>
        <begin position="465"/>
        <end position="474"/>
    </location>
</feature>
<dbReference type="Proteomes" id="UP000016932">
    <property type="component" value="Unassembled WGS sequence"/>
</dbReference>
<dbReference type="RefSeq" id="XP_007930162.1">
    <property type="nucleotide sequence ID" value="XM_007931971.1"/>
</dbReference>
<dbReference type="eggNOG" id="ENOG502RYH0">
    <property type="taxonomic scope" value="Eukaryota"/>
</dbReference>
<evidence type="ECO:0000259" key="3">
    <source>
        <dbReference type="Pfam" id="PF15460"/>
    </source>
</evidence>
<feature type="compositionally biased region" description="Basic residues" evidence="2">
    <location>
        <begin position="31"/>
        <end position="42"/>
    </location>
</feature>
<keyword evidence="5" id="KW-1185">Reference proteome</keyword>
<dbReference type="EMBL" id="KB446562">
    <property type="protein sequence ID" value="EME79447.1"/>
    <property type="molecule type" value="Genomic_DNA"/>
</dbReference>